<organism evidence="2 3">
    <name type="scientific">Ziziphus jujuba var. spinosa</name>
    <dbReference type="NCBI Taxonomy" id="714518"/>
    <lineage>
        <taxon>Eukaryota</taxon>
        <taxon>Viridiplantae</taxon>
        <taxon>Streptophyta</taxon>
        <taxon>Embryophyta</taxon>
        <taxon>Tracheophyta</taxon>
        <taxon>Spermatophyta</taxon>
        <taxon>Magnoliopsida</taxon>
        <taxon>eudicotyledons</taxon>
        <taxon>Gunneridae</taxon>
        <taxon>Pentapetalae</taxon>
        <taxon>rosids</taxon>
        <taxon>fabids</taxon>
        <taxon>Rosales</taxon>
        <taxon>Rhamnaceae</taxon>
        <taxon>Paliureae</taxon>
        <taxon>Ziziphus</taxon>
    </lineage>
</organism>
<sequence>MFIREEFQTKHSNHELSLKKGVDKLNMGNEMGNNNTSGLKVEDNTAIEAPKESAKESSAEDNVKEQNQIVPAAEEKDFRVKVNGSVSNDPEGVEDSGSDKKISCQRGQEETEVLPLAESPKLSAVSNEAGGGDNEIEPASLSNETEAEKQIESKMEEILLETIEHQLQKQASVKKEEGVMEDPVFDVINTPHDPEPSNPEQSECNQNELAMIHDHPSEPEGCESLLGGDEDVMGSSLACDSKDNGHLSGPETPEKVEATSDTRDLQVEQEECKEDIKFCKAKDGDKIDNGLSSVTIVPTCIPNGFGENFDEGIPAEVSISRNDSSEPEPDPEPEAISMANSLKPHMEAPETEDKLMVITEETRLVVKDSESGEYKHGYDTSQPCEELMEESKPGESNAFQSESIDLMSEHENCEQEDVVGSVNDPGIEKDNLTEEAKVAENGDLEVVCVDNQNGVSEEHCQDSKEKALMIPQLRSDPEELTVTDCNQKEEDFTLEKKIVEERKENSEPLYCNEIEKEGTKTREEKQLPVDQAEELPIQSPLSSLQSQNHQQEFVSRAETVHSSDQSIQELKKDNFGKFLDREVSTFDSTNLVAEVLVSMNELGVDKPEQDVIQNEISASQPAEQCTKVETSAFASCGSEPRESVERFSTDSDPDNLNVHAQMRKSPSFNLNLLSEEYKTEESDRTPLLYQDKAAIQILPSRSDVNLGNSMTDCGYDQIDLSKYQAMPVEEKVVTLERSDSEKSRTPFIGFLKEEEEAHIVVTPNKQEYHSATKKPTKDLCKSPTKEITSASPKVKEKRKARSSLFGTCMCCATVIN</sequence>
<dbReference type="AlphaFoldDB" id="A0A978V4F1"/>
<feature type="compositionally biased region" description="Basic and acidic residues" evidence="1">
    <location>
        <begin position="1"/>
        <end position="23"/>
    </location>
</feature>
<feature type="region of interest" description="Disordered" evidence="1">
    <location>
        <begin position="767"/>
        <end position="793"/>
    </location>
</feature>
<gene>
    <name evidence="2" type="ORF">FEM48_Zijuj07G0116700</name>
</gene>
<protein>
    <submittedName>
        <fullName evidence="2">Uncharacterized protein</fullName>
    </submittedName>
</protein>
<dbReference type="EMBL" id="JAEACU010000007">
    <property type="protein sequence ID" value="KAH7522234.1"/>
    <property type="molecule type" value="Genomic_DNA"/>
</dbReference>
<feature type="compositionally biased region" description="Basic and acidic residues" evidence="1">
    <location>
        <begin position="344"/>
        <end position="353"/>
    </location>
</feature>
<proteinExistence type="predicted"/>
<reference evidence="2" key="1">
    <citation type="journal article" date="2021" name="Front. Plant Sci.">
        <title>Chromosome-Scale Genome Assembly for Chinese Sour Jujube and Insights Into Its Genome Evolution and Domestication Signature.</title>
        <authorList>
            <person name="Shen L.-Y."/>
            <person name="Luo H."/>
            <person name="Wang X.-L."/>
            <person name="Wang X.-M."/>
            <person name="Qiu X.-J."/>
            <person name="Liu H."/>
            <person name="Zhou S.-S."/>
            <person name="Jia K.-H."/>
            <person name="Nie S."/>
            <person name="Bao Y.-T."/>
            <person name="Zhang R.-G."/>
            <person name="Yun Q.-Z."/>
            <person name="Chai Y.-H."/>
            <person name="Lu J.-Y."/>
            <person name="Li Y."/>
            <person name="Zhao S.-W."/>
            <person name="Mao J.-F."/>
            <person name="Jia S.-G."/>
            <person name="Mao Y.-M."/>
        </authorList>
    </citation>
    <scope>NUCLEOTIDE SEQUENCE</scope>
    <source>
        <strain evidence="2">AT0</strain>
        <tissue evidence="2">Leaf</tissue>
    </source>
</reference>
<evidence type="ECO:0000256" key="1">
    <source>
        <dbReference type="SAM" id="MobiDB-lite"/>
    </source>
</evidence>
<feature type="compositionally biased region" description="Basic and acidic residues" evidence="1">
    <location>
        <begin position="252"/>
        <end position="266"/>
    </location>
</feature>
<name>A0A978V4F1_ZIZJJ</name>
<dbReference type="Proteomes" id="UP000813462">
    <property type="component" value="Unassembled WGS sequence"/>
</dbReference>
<comment type="caution">
    <text evidence="2">The sequence shown here is derived from an EMBL/GenBank/DDBJ whole genome shotgun (WGS) entry which is preliminary data.</text>
</comment>
<evidence type="ECO:0000313" key="3">
    <source>
        <dbReference type="Proteomes" id="UP000813462"/>
    </source>
</evidence>
<feature type="compositionally biased region" description="Low complexity" evidence="1">
    <location>
        <begin position="535"/>
        <end position="547"/>
    </location>
</feature>
<feature type="compositionally biased region" description="Basic and acidic residues" evidence="1">
    <location>
        <begin position="49"/>
        <end position="64"/>
    </location>
</feature>
<feature type="region of interest" description="Disordered" evidence="1">
    <location>
        <begin position="504"/>
        <end position="553"/>
    </location>
</feature>
<feature type="region of interest" description="Disordered" evidence="1">
    <location>
        <begin position="1"/>
        <end position="150"/>
    </location>
</feature>
<accession>A0A978V4F1</accession>
<feature type="region of interest" description="Disordered" evidence="1">
    <location>
        <begin position="186"/>
        <end position="267"/>
    </location>
</feature>
<feature type="region of interest" description="Disordered" evidence="1">
    <location>
        <begin position="315"/>
        <end position="353"/>
    </location>
</feature>
<feature type="compositionally biased region" description="Polar residues" evidence="1">
    <location>
        <begin position="198"/>
        <end position="208"/>
    </location>
</feature>
<feature type="compositionally biased region" description="Basic and acidic residues" evidence="1">
    <location>
        <begin position="513"/>
        <end position="527"/>
    </location>
</feature>
<evidence type="ECO:0000313" key="2">
    <source>
        <dbReference type="EMBL" id="KAH7522234.1"/>
    </source>
</evidence>
<feature type="compositionally biased region" description="Basic and acidic residues" evidence="1">
    <location>
        <begin position="767"/>
        <end position="784"/>
    </location>
</feature>